<dbReference type="EMBL" id="FOFA01000006">
    <property type="protein sequence ID" value="SEQ83693.1"/>
    <property type="molecule type" value="Genomic_DNA"/>
</dbReference>
<sequence>MTTDQVPAASKTPESFFPGFWNQMGWGFGVGVQTGGPRRGRFGWSGGQGTDFFVDPDGTIGVLLTQVELGEHVWPLVEEFQALRPQPADAQGSA</sequence>
<dbReference type="SUPFAM" id="SSF56601">
    <property type="entry name" value="beta-lactamase/transpeptidase-like"/>
    <property type="match status" value="1"/>
</dbReference>
<reference evidence="2" key="1">
    <citation type="submission" date="2016-10" db="EMBL/GenBank/DDBJ databases">
        <authorList>
            <person name="Varghese N."/>
            <person name="Submissions S."/>
        </authorList>
    </citation>
    <scope>NUCLEOTIDE SEQUENCE [LARGE SCALE GENOMIC DNA]</scope>
    <source>
        <strain evidence="2">CGMCC 4.6856</strain>
    </source>
</reference>
<keyword evidence="2" id="KW-1185">Reference proteome</keyword>
<evidence type="ECO:0000313" key="1">
    <source>
        <dbReference type="EMBL" id="SEQ83693.1"/>
    </source>
</evidence>
<evidence type="ECO:0008006" key="3">
    <source>
        <dbReference type="Google" id="ProtNLM"/>
    </source>
</evidence>
<accession>A0A1H9JA87</accession>
<dbReference type="Gene3D" id="3.40.710.10">
    <property type="entry name" value="DD-peptidase/beta-lactamase superfamily"/>
    <property type="match status" value="1"/>
</dbReference>
<protein>
    <recommendedName>
        <fullName evidence="3">Beta-lactamase</fullName>
    </recommendedName>
</protein>
<evidence type="ECO:0000313" key="2">
    <source>
        <dbReference type="Proteomes" id="UP000198504"/>
    </source>
</evidence>
<dbReference type="RefSeq" id="WP_198410180.1">
    <property type="nucleotide sequence ID" value="NZ_FOFA01000006.1"/>
</dbReference>
<organism evidence="1 2">
    <name type="scientific">Microlunatus flavus</name>
    <dbReference type="NCBI Taxonomy" id="1036181"/>
    <lineage>
        <taxon>Bacteria</taxon>
        <taxon>Bacillati</taxon>
        <taxon>Actinomycetota</taxon>
        <taxon>Actinomycetes</taxon>
        <taxon>Propionibacteriales</taxon>
        <taxon>Propionibacteriaceae</taxon>
        <taxon>Microlunatus</taxon>
    </lineage>
</organism>
<gene>
    <name evidence="1" type="ORF">SAMN05421756_106138</name>
</gene>
<dbReference type="AlphaFoldDB" id="A0A1H9JA87"/>
<dbReference type="STRING" id="1036181.SAMN05421756_106138"/>
<dbReference type="Proteomes" id="UP000198504">
    <property type="component" value="Unassembled WGS sequence"/>
</dbReference>
<dbReference type="InterPro" id="IPR012338">
    <property type="entry name" value="Beta-lactam/transpept-like"/>
</dbReference>
<proteinExistence type="predicted"/>
<name>A0A1H9JA87_9ACTN</name>